<accession>A8H7H7</accession>
<name>A8H7H7_SHEPA</name>
<evidence type="ECO:0000313" key="4">
    <source>
        <dbReference type="Proteomes" id="UP000002608"/>
    </source>
</evidence>
<proteinExistence type="predicted"/>
<dbReference type="STRING" id="398579.Spea_3198"/>
<dbReference type="HOGENOM" id="CLU_042529_10_1_6"/>
<organism evidence="3 4">
    <name type="scientific">Shewanella pealeana (strain ATCC 700345 / ANG-SQ1)</name>
    <dbReference type="NCBI Taxonomy" id="398579"/>
    <lineage>
        <taxon>Bacteria</taxon>
        <taxon>Pseudomonadati</taxon>
        <taxon>Pseudomonadota</taxon>
        <taxon>Gammaproteobacteria</taxon>
        <taxon>Alteromonadales</taxon>
        <taxon>Shewanellaceae</taxon>
        <taxon>Shewanella</taxon>
    </lineage>
</organism>
<dbReference type="InterPro" id="IPR036249">
    <property type="entry name" value="Thioredoxin-like_sf"/>
</dbReference>
<reference evidence="3 4" key="1">
    <citation type="submission" date="2007-10" db="EMBL/GenBank/DDBJ databases">
        <title>Complete sequence of Shewanella pealeana ATCC 700345.</title>
        <authorList>
            <consortium name="US DOE Joint Genome Institute"/>
            <person name="Copeland A."/>
            <person name="Lucas S."/>
            <person name="Lapidus A."/>
            <person name="Barry K."/>
            <person name="Glavina del Rio T."/>
            <person name="Dalin E."/>
            <person name="Tice H."/>
            <person name="Pitluck S."/>
            <person name="Chertkov O."/>
            <person name="Brettin T."/>
            <person name="Bruce D."/>
            <person name="Detter J.C."/>
            <person name="Han C."/>
            <person name="Schmutz J."/>
            <person name="Larimer F."/>
            <person name="Land M."/>
            <person name="Hauser L."/>
            <person name="Kyrpides N."/>
            <person name="Kim E."/>
            <person name="Zhao J.-S.Z."/>
            <person name="Manno D."/>
            <person name="Hawari J."/>
            <person name="Richardson P."/>
        </authorList>
    </citation>
    <scope>NUCLEOTIDE SEQUENCE [LARGE SCALE GENOMIC DNA]</scope>
    <source>
        <strain evidence="4">ATCC 700345 / ANG-SQ1</strain>
    </source>
</reference>
<dbReference type="GO" id="GO:0016491">
    <property type="term" value="F:oxidoreductase activity"/>
    <property type="evidence" value="ECO:0007669"/>
    <property type="project" value="InterPro"/>
</dbReference>
<dbReference type="InterPro" id="IPR050553">
    <property type="entry name" value="Thioredoxin_ResA/DsbE_sf"/>
</dbReference>
<dbReference type="Gene3D" id="3.40.30.10">
    <property type="entry name" value="Glutaredoxin"/>
    <property type="match status" value="1"/>
</dbReference>
<dbReference type="Pfam" id="PF00578">
    <property type="entry name" value="AhpC-TSA"/>
    <property type="match status" value="1"/>
</dbReference>
<dbReference type="KEGG" id="spl:Spea_3198"/>
<dbReference type="PANTHER" id="PTHR42852:SF17">
    <property type="entry name" value="THIOREDOXIN-LIKE PROTEIN HI_1115"/>
    <property type="match status" value="1"/>
</dbReference>
<protein>
    <submittedName>
        <fullName evidence="3">Alkyl hydroperoxide reductase/ Thiol specific antioxidant/ Mal allergen</fullName>
    </submittedName>
</protein>
<dbReference type="eggNOG" id="COG0526">
    <property type="taxonomic scope" value="Bacteria"/>
</dbReference>
<keyword evidence="1" id="KW-0472">Membrane</keyword>
<feature type="domain" description="Thioredoxin" evidence="2">
    <location>
        <begin position="56"/>
        <end position="188"/>
    </location>
</feature>
<feature type="transmembrane region" description="Helical" evidence="1">
    <location>
        <begin position="31"/>
        <end position="52"/>
    </location>
</feature>
<gene>
    <name evidence="3" type="ordered locus">Spea_3198</name>
</gene>
<keyword evidence="1" id="KW-1133">Transmembrane helix</keyword>
<dbReference type="CDD" id="cd03011">
    <property type="entry name" value="TlpA_like_ScsD_MtbDsbE"/>
    <property type="match status" value="1"/>
</dbReference>
<dbReference type="GO" id="GO:0016209">
    <property type="term" value="F:antioxidant activity"/>
    <property type="evidence" value="ECO:0007669"/>
    <property type="project" value="InterPro"/>
</dbReference>
<dbReference type="InterPro" id="IPR000866">
    <property type="entry name" value="AhpC/TSA"/>
</dbReference>
<dbReference type="SUPFAM" id="SSF52833">
    <property type="entry name" value="Thioredoxin-like"/>
    <property type="match status" value="1"/>
</dbReference>
<evidence type="ECO:0000259" key="2">
    <source>
        <dbReference type="PROSITE" id="PS51352"/>
    </source>
</evidence>
<keyword evidence="1" id="KW-0812">Transmembrane</keyword>
<keyword evidence="4" id="KW-1185">Reference proteome</keyword>
<dbReference type="EMBL" id="CP000851">
    <property type="protein sequence ID" value="ABV88514.1"/>
    <property type="molecule type" value="Genomic_DNA"/>
</dbReference>
<dbReference type="InterPro" id="IPR013766">
    <property type="entry name" value="Thioredoxin_domain"/>
</dbReference>
<evidence type="ECO:0000256" key="1">
    <source>
        <dbReference type="SAM" id="Phobius"/>
    </source>
</evidence>
<dbReference type="PANTHER" id="PTHR42852">
    <property type="entry name" value="THIOL:DISULFIDE INTERCHANGE PROTEIN DSBE"/>
    <property type="match status" value="1"/>
</dbReference>
<dbReference type="PROSITE" id="PS51352">
    <property type="entry name" value="THIOREDOXIN_2"/>
    <property type="match status" value="1"/>
</dbReference>
<sequence length="188" mass="21305">MSTDSQRPDKPNSRDKIAVKHQSFGRRLFGWLKQLLFMLVVLTVFSAALDVWRSRDISTDQLPNIQATTVQGDKVDLLAMSHKQPVLLYFWGSWCPVCSFVSPSVDIAASQYPVITVAMNSGTDEKVRKYLQHKGYDFAVVNDPRGEISQQWSMQLTPTLLVIKDGELAYYTSGFTSLPGIWWRMLLA</sequence>
<dbReference type="AlphaFoldDB" id="A8H7H7"/>
<dbReference type="RefSeq" id="WP_012156415.1">
    <property type="nucleotide sequence ID" value="NC_009901.1"/>
</dbReference>
<dbReference type="OrthoDB" id="9796554at2"/>
<dbReference type="Proteomes" id="UP000002608">
    <property type="component" value="Chromosome"/>
</dbReference>
<evidence type="ECO:0000313" key="3">
    <source>
        <dbReference type="EMBL" id="ABV88514.1"/>
    </source>
</evidence>